<sequence length="1067" mass="118056">MASLGRISNSLVSAVNENTLALASLNFDFSLVKLQAPEEYTTVGHCLAPRRRDNAESGMAHRTARKLGALFESIIPSMPRLIAAYGKRVTEILETPDVNPSGDQERHGPFTAFVGADATSIWAAATSGTASIAVHLLACLIARAFRDPAEAASVWVEIVIERQKEIEQAAQNGLSSVTQLGMINAASQQFPREELRQWDANARAWIQSSDAAMRKQHIQLRLILKNVNLPVSVGARLYSDVIRAWTQAMNGVERLLGGEPQSVTDGAILLAISAWHLYPNLLVLGGQTTKVDFSDPVMKPSGVLTIGITNKDTVTAGNEGIYWSLALSHYRYYGKPVKACGEVDDRLSIEELQMATLGCLMRSWEAPRDSALLTAEWLISLWCCVDNAKSTLPGPEWLEFLVEAADRLLKADEKKAHLSLIDFGYRRGRKFLVNQGAEHSCLPWFGLRSPHILKSLTQETTEECGFQYLREVASAGGLRRDEALISSIFTGKRTEHHQYTTAVATLVVPYQHQDTTLENEAPILDDDAKEDGDGDSDDDEMGHNYKKDGSRHVRWVGTFYTPSTQSEVFEQELAEYQNDPTRGLPRRHDHNIDDSPQFSFTKTKKKLDRKLLCESITINPNLVFADCQAQLPCSLSIFPTSSTKFAKVFGDTHGGLQLWVTDLGSSRVKDIDDSVCHMQAGSSQPLVGMPEAIATLKDSRMNRVLLWQYLEGINPHEHTTLVKSILDLMREERERCDIIINSLRSLAVAKRIYTELEGATVSASIIERGISDAKWGVAGRSTFLNRSMVFSCIAMMETGEIDLEAKSLEHVIALSSGNSLFVLSRILADPFAERPEYSVTRIIGNVGRAGISLLVPPAAGPLTRSLSSSVRAVSYAAFDGRHVDKFGGTSLHLSFTMHEFPVDYGTAGIIDHQVFFVESVVSVHDSGKWVADLDVLRLYRGDITRIKAPQRRNGQPCCHSSEMVTEALRKFVAVDSWEEVLDTTPGVGLVRSHKNWAARLAAATILSQDSNSETDSEEEESESEDRLSVSRKFAVLQNKDDVCWVCVDRHLMRDAKMEPGFPFYLVA</sequence>
<name>A0ACC0CQ18_9PEZI</name>
<accession>A0ACC0CQ18</accession>
<proteinExistence type="predicted"/>
<keyword evidence="2" id="KW-1185">Reference proteome</keyword>
<gene>
    <name evidence="1" type="ORF">F4821DRAFT_214564</name>
</gene>
<protein>
    <submittedName>
        <fullName evidence="1">Uncharacterized protein</fullName>
    </submittedName>
</protein>
<organism evidence="1 2">
    <name type="scientific">Hypoxylon rubiginosum</name>
    <dbReference type="NCBI Taxonomy" id="110542"/>
    <lineage>
        <taxon>Eukaryota</taxon>
        <taxon>Fungi</taxon>
        <taxon>Dikarya</taxon>
        <taxon>Ascomycota</taxon>
        <taxon>Pezizomycotina</taxon>
        <taxon>Sordariomycetes</taxon>
        <taxon>Xylariomycetidae</taxon>
        <taxon>Xylariales</taxon>
        <taxon>Hypoxylaceae</taxon>
        <taxon>Hypoxylon</taxon>
    </lineage>
</organism>
<evidence type="ECO:0000313" key="2">
    <source>
        <dbReference type="Proteomes" id="UP001497680"/>
    </source>
</evidence>
<dbReference type="EMBL" id="MU394370">
    <property type="protein sequence ID" value="KAI6082499.1"/>
    <property type="molecule type" value="Genomic_DNA"/>
</dbReference>
<reference evidence="1 2" key="1">
    <citation type="journal article" date="2022" name="New Phytol.">
        <title>Ecological generalism drives hyperdiversity of secondary metabolite gene clusters in xylarialean endophytes.</title>
        <authorList>
            <person name="Franco M.E.E."/>
            <person name="Wisecaver J.H."/>
            <person name="Arnold A.E."/>
            <person name="Ju Y.M."/>
            <person name="Slot J.C."/>
            <person name="Ahrendt S."/>
            <person name="Moore L.P."/>
            <person name="Eastman K.E."/>
            <person name="Scott K."/>
            <person name="Konkel Z."/>
            <person name="Mondo S.J."/>
            <person name="Kuo A."/>
            <person name="Hayes R.D."/>
            <person name="Haridas S."/>
            <person name="Andreopoulos B."/>
            <person name="Riley R."/>
            <person name="LaButti K."/>
            <person name="Pangilinan J."/>
            <person name="Lipzen A."/>
            <person name="Amirebrahimi M."/>
            <person name="Yan J."/>
            <person name="Adam C."/>
            <person name="Keymanesh K."/>
            <person name="Ng V."/>
            <person name="Louie K."/>
            <person name="Northen T."/>
            <person name="Drula E."/>
            <person name="Henrissat B."/>
            <person name="Hsieh H.M."/>
            <person name="Youens-Clark K."/>
            <person name="Lutzoni F."/>
            <person name="Miadlikowska J."/>
            <person name="Eastwood D.C."/>
            <person name="Hamelin R.C."/>
            <person name="Grigoriev I.V."/>
            <person name="U'Ren J.M."/>
        </authorList>
    </citation>
    <scope>NUCLEOTIDE SEQUENCE [LARGE SCALE GENOMIC DNA]</scope>
    <source>
        <strain evidence="1 2">ER1909</strain>
    </source>
</reference>
<comment type="caution">
    <text evidence="1">The sequence shown here is derived from an EMBL/GenBank/DDBJ whole genome shotgun (WGS) entry which is preliminary data.</text>
</comment>
<dbReference type="Proteomes" id="UP001497680">
    <property type="component" value="Unassembled WGS sequence"/>
</dbReference>
<evidence type="ECO:0000313" key="1">
    <source>
        <dbReference type="EMBL" id="KAI6082499.1"/>
    </source>
</evidence>